<dbReference type="InterPro" id="IPR022408">
    <property type="entry name" value="Acyl-CoA-binding_prot_CS"/>
</dbReference>
<dbReference type="PRINTS" id="PR00689">
    <property type="entry name" value="ACOABINDINGP"/>
</dbReference>
<dbReference type="PROSITE" id="PS51228">
    <property type="entry name" value="ACB_2"/>
    <property type="match status" value="1"/>
</dbReference>
<dbReference type="Gene3D" id="1.20.80.10">
    <property type="match status" value="1"/>
</dbReference>
<evidence type="ECO:0000313" key="5">
    <source>
        <dbReference type="Proteomes" id="UP000325440"/>
    </source>
</evidence>
<dbReference type="Pfam" id="PF00887">
    <property type="entry name" value="ACBP"/>
    <property type="match status" value="1"/>
</dbReference>
<gene>
    <name evidence="4" type="ORF">CINCED_3A014502</name>
</gene>
<protein>
    <submittedName>
        <fullName evidence="4">Acyl-CoA-binding protein, ACBP, conserved site,FERM/acyl-CoA-binding protein, 3-helical bundle,Acyl</fullName>
    </submittedName>
</protein>
<keyword evidence="2" id="KW-0446">Lipid-binding</keyword>
<dbReference type="GO" id="GO:0000062">
    <property type="term" value="F:fatty-acyl-CoA binding"/>
    <property type="evidence" value="ECO:0007669"/>
    <property type="project" value="InterPro"/>
</dbReference>
<dbReference type="OrthoDB" id="346910at2759"/>
<dbReference type="InterPro" id="IPR035984">
    <property type="entry name" value="Acyl-CoA-binding_sf"/>
</dbReference>
<dbReference type="PANTHER" id="PTHR23310">
    <property type="entry name" value="ACYL-COA-BINDING PROTEIN, ACBP"/>
    <property type="match status" value="1"/>
</dbReference>
<evidence type="ECO:0000256" key="2">
    <source>
        <dbReference type="ARBA" id="ARBA00023121"/>
    </source>
</evidence>
<dbReference type="PANTHER" id="PTHR23310:SF62">
    <property type="entry name" value="ACYL-COA BINDING PROTEIN 1, ISOFORM A"/>
    <property type="match status" value="1"/>
</dbReference>
<dbReference type="GO" id="GO:0006631">
    <property type="term" value="P:fatty acid metabolic process"/>
    <property type="evidence" value="ECO:0007669"/>
    <property type="project" value="TreeGrafter"/>
</dbReference>
<dbReference type="InterPro" id="IPR000582">
    <property type="entry name" value="Acyl-CoA-binding_protein"/>
</dbReference>
<dbReference type="Proteomes" id="UP000325440">
    <property type="component" value="Unassembled WGS sequence"/>
</dbReference>
<dbReference type="SUPFAM" id="SSF47027">
    <property type="entry name" value="Acyl-CoA binding protein"/>
    <property type="match status" value="1"/>
</dbReference>
<feature type="domain" description="ACB" evidence="3">
    <location>
        <begin position="4"/>
        <end position="88"/>
    </location>
</feature>
<dbReference type="InterPro" id="IPR014352">
    <property type="entry name" value="FERM/acyl-CoA-bd_prot_sf"/>
</dbReference>
<comment type="similarity">
    <text evidence="1">Belongs to the ACBP family.</text>
</comment>
<dbReference type="PROSITE" id="PS00880">
    <property type="entry name" value="ACB_1"/>
    <property type="match status" value="1"/>
</dbReference>
<evidence type="ECO:0000259" key="3">
    <source>
        <dbReference type="PROSITE" id="PS51228"/>
    </source>
</evidence>
<accession>A0A5E4MU14</accession>
<name>A0A5E4MU14_9HEMI</name>
<reference evidence="4 5" key="1">
    <citation type="submission" date="2019-08" db="EMBL/GenBank/DDBJ databases">
        <authorList>
            <person name="Alioto T."/>
            <person name="Alioto T."/>
            <person name="Gomez Garrido J."/>
        </authorList>
    </citation>
    <scope>NUCLEOTIDE SEQUENCE [LARGE SCALE GENOMIC DNA]</scope>
</reference>
<sequence>MASLQERFDEAAEKVKSLTKRPTNEELLLLYGLYKQATIGDNTTSKPGLFDLKAAKKWEFWTNLKGTSKEECQQKYIDNVEDFLGRYA</sequence>
<keyword evidence="5" id="KW-1185">Reference proteome</keyword>
<evidence type="ECO:0000313" key="4">
    <source>
        <dbReference type="EMBL" id="VVC34340.1"/>
    </source>
</evidence>
<dbReference type="EMBL" id="CABPRJ010000991">
    <property type="protein sequence ID" value="VVC34340.1"/>
    <property type="molecule type" value="Genomic_DNA"/>
</dbReference>
<proteinExistence type="inferred from homology"/>
<dbReference type="AlphaFoldDB" id="A0A5E4MU14"/>
<organism evidence="4 5">
    <name type="scientific">Cinara cedri</name>
    <dbReference type="NCBI Taxonomy" id="506608"/>
    <lineage>
        <taxon>Eukaryota</taxon>
        <taxon>Metazoa</taxon>
        <taxon>Ecdysozoa</taxon>
        <taxon>Arthropoda</taxon>
        <taxon>Hexapoda</taxon>
        <taxon>Insecta</taxon>
        <taxon>Pterygota</taxon>
        <taxon>Neoptera</taxon>
        <taxon>Paraneoptera</taxon>
        <taxon>Hemiptera</taxon>
        <taxon>Sternorrhyncha</taxon>
        <taxon>Aphidomorpha</taxon>
        <taxon>Aphidoidea</taxon>
        <taxon>Aphididae</taxon>
        <taxon>Lachninae</taxon>
        <taxon>Cinara</taxon>
    </lineage>
</organism>
<evidence type="ECO:0000256" key="1">
    <source>
        <dbReference type="ARBA" id="ARBA00005567"/>
    </source>
</evidence>